<proteinExistence type="inferred from homology"/>
<comment type="similarity">
    <text evidence="10">Belongs to the ELO family.</text>
</comment>
<evidence type="ECO:0000256" key="9">
    <source>
        <dbReference type="ARBA" id="ARBA00023160"/>
    </source>
</evidence>
<feature type="transmembrane region" description="Helical" evidence="10">
    <location>
        <begin position="32"/>
        <end position="53"/>
    </location>
</feature>
<dbReference type="EC" id="2.3.1.199" evidence="10"/>
<keyword evidence="9 10" id="KW-0275">Fatty acid biosynthesis</keyword>
<evidence type="ECO:0000256" key="6">
    <source>
        <dbReference type="ARBA" id="ARBA00022989"/>
    </source>
</evidence>
<keyword evidence="5 10" id="KW-0276">Fatty acid metabolism</keyword>
<keyword evidence="3 10" id="KW-0808">Transferase</keyword>
<name>A0A9Q0MBM8_BLOTA</name>
<evidence type="ECO:0000256" key="4">
    <source>
        <dbReference type="ARBA" id="ARBA00022692"/>
    </source>
</evidence>
<dbReference type="GO" id="GO:0005789">
    <property type="term" value="C:endoplasmic reticulum membrane"/>
    <property type="evidence" value="ECO:0007669"/>
    <property type="project" value="TreeGrafter"/>
</dbReference>
<reference evidence="11" key="1">
    <citation type="submission" date="2022-12" db="EMBL/GenBank/DDBJ databases">
        <title>Genome assemblies of Blomia tropicalis.</title>
        <authorList>
            <person name="Cui Y."/>
        </authorList>
    </citation>
    <scope>NUCLEOTIDE SEQUENCE</scope>
    <source>
        <tissue evidence="11">Adult mites</tissue>
    </source>
</reference>
<dbReference type="Proteomes" id="UP001142055">
    <property type="component" value="Chromosome 1"/>
</dbReference>
<protein>
    <recommendedName>
        <fullName evidence="10">Elongation of very long chain fatty acids protein</fullName>
        <ecNumber evidence="10">2.3.1.199</ecNumber>
    </recommendedName>
    <alternativeName>
        <fullName evidence="10">Very-long-chain 3-oxoacyl-CoA synthase</fullName>
    </alternativeName>
</protein>
<dbReference type="PANTHER" id="PTHR11157:SF69">
    <property type="entry name" value="ELONGATION OF VERY LONG CHAIN FATTY ACIDS PROTEIN 7"/>
    <property type="match status" value="1"/>
</dbReference>
<organism evidence="11 12">
    <name type="scientific">Blomia tropicalis</name>
    <name type="common">Mite</name>
    <dbReference type="NCBI Taxonomy" id="40697"/>
    <lineage>
        <taxon>Eukaryota</taxon>
        <taxon>Metazoa</taxon>
        <taxon>Ecdysozoa</taxon>
        <taxon>Arthropoda</taxon>
        <taxon>Chelicerata</taxon>
        <taxon>Arachnida</taxon>
        <taxon>Acari</taxon>
        <taxon>Acariformes</taxon>
        <taxon>Sarcoptiformes</taxon>
        <taxon>Astigmata</taxon>
        <taxon>Glycyphagoidea</taxon>
        <taxon>Echimyopodidae</taxon>
        <taxon>Blomia</taxon>
    </lineage>
</organism>
<dbReference type="PANTHER" id="PTHR11157">
    <property type="entry name" value="FATTY ACID ACYL TRANSFERASE-RELATED"/>
    <property type="match status" value="1"/>
</dbReference>
<evidence type="ECO:0000256" key="10">
    <source>
        <dbReference type="RuleBase" id="RU361115"/>
    </source>
</evidence>
<keyword evidence="6 10" id="KW-1133">Transmembrane helix</keyword>
<evidence type="ECO:0000256" key="7">
    <source>
        <dbReference type="ARBA" id="ARBA00023098"/>
    </source>
</evidence>
<evidence type="ECO:0000313" key="11">
    <source>
        <dbReference type="EMBL" id="KAJ6223383.1"/>
    </source>
</evidence>
<comment type="caution">
    <text evidence="11">The sequence shown here is derived from an EMBL/GenBank/DDBJ whole genome shotgun (WGS) entry which is preliminary data.</text>
</comment>
<dbReference type="GO" id="GO:0019367">
    <property type="term" value="P:fatty acid elongation, saturated fatty acid"/>
    <property type="evidence" value="ECO:0007669"/>
    <property type="project" value="TreeGrafter"/>
</dbReference>
<feature type="transmembrane region" description="Helical" evidence="10">
    <location>
        <begin position="209"/>
        <end position="228"/>
    </location>
</feature>
<gene>
    <name evidence="11" type="ORF">RDWZM_001928</name>
</gene>
<dbReference type="AlphaFoldDB" id="A0A9Q0MBM8"/>
<dbReference type="GO" id="GO:0009922">
    <property type="term" value="F:fatty acid elongase activity"/>
    <property type="evidence" value="ECO:0007669"/>
    <property type="project" value="UniProtKB-EC"/>
</dbReference>
<evidence type="ECO:0000256" key="2">
    <source>
        <dbReference type="ARBA" id="ARBA00022516"/>
    </source>
</evidence>
<dbReference type="GO" id="GO:0030148">
    <property type="term" value="P:sphingolipid biosynthetic process"/>
    <property type="evidence" value="ECO:0007669"/>
    <property type="project" value="TreeGrafter"/>
</dbReference>
<keyword evidence="4 10" id="KW-0812">Transmembrane</keyword>
<feature type="transmembrane region" description="Helical" evidence="10">
    <location>
        <begin position="172"/>
        <end position="189"/>
    </location>
</feature>
<dbReference type="GO" id="GO:0034625">
    <property type="term" value="P:fatty acid elongation, monounsaturated fatty acid"/>
    <property type="evidence" value="ECO:0007669"/>
    <property type="project" value="TreeGrafter"/>
</dbReference>
<keyword evidence="2 10" id="KW-0444">Lipid biosynthesis</keyword>
<dbReference type="GO" id="GO:0042761">
    <property type="term" value="P:very long-chain fatty acid biosynthetic process"/>
    <property type="evidence" value="ECO:0007669"/>
    <property type="project" value="TreeGrafter"/>
</dbReference>
<evidence type="ECO:0000256" key="1">
    <source>
        <dbReference type="ARBA" id="ARBA00004141"/>
    </source>
</evidence>
<comment type="subcellular location">
    <subcellularLocation>
        <location evidence="1">Membrane</location>
        <topology evidence="1">Multi-pass membrane protein</topology>
    </subcellularLocation>
</comment>
<sequence length="281" mass="33485">MMETIRYFLFDFWEAEGDPRIADYPLFRGGPWTAWSIIAFYVYFVTKLGPALMKNREPMTLKSLILGYNLFMIAVNSYFFYEIVISHRFGIDMNMFNFERSKTPDYSPKAMHIVKLSYLFLLSKYLDLIETVFFVLRKKHNQVSSLHVYHHSAVPILVHMFAKISSSGGPGAMFPFLNTFIHIIMYLYYSMAAMGLHKYLWWKKYLTQLQLAQFVIFGIYGGFFYYNQKGYPPVFNYLGICQPLIFFYMFYSFYRNSYNKRMEQQQQQRKMMATNGIDKNQ</sequence>
<keyword evidence="8 10" id="KW-0472">Membrane</keyword>
<comment type="catalytic activity">
    <reaction evidence="10">
        <text>a very-long-chain acyl-CoA + malonyl-CoA + H(+) = a very-long-chain 3-oxoacyl-CoA + CO2 + CoA</text>
        <dbReference type="Rhea" id="RHEA:32727"/>
        <dbReference type="ChEBI" id="CHEBI:15378"/>
        <dbReference type="ChEBI" id="CHEBI:16526"/>
        <dbReference type="ChEBI" id="CHEBI:57287"/>
        <dbReference type="ChEBI" id="CHEBI:57384"/>
        <dbReference type="ChEBI" id="CHEBI:90725"/>
        <dbReference type="ChEBI" id="CHEBI:90736"/>
        <dbReference type="EC" id="2.3.1.199"/>
    </reaction>
</comment>
<evidence type="ECO:0000256" key="8">
    <source>
        <dbReference type="ARBA" id="ARBA00023136"/>
    </source>
</evidence>
<keyword evidence="7 10" id="KW-0443">Lipid metabolism</keyword>
<evidence type="ECO:0000313" key="12">
    <source>
        <dbReference type="Proteomes" id="UP001142055"/>
    </source>
</evidence>
<evidence type="ECO:0000256" key="3">
    <source>
        <dbReference type="ARBA" id="ARBA00022679"/>
    </source>
</evidence>
<dbReference type="Pfam" id="PF01151">
    <property type="entry name" value="ELO"/>
    <property type="match status" value="1"/>
</dbReference>
<dbReference type="GO" id="GO:0034626">
    <property type="term" value="P:fatty acid elongation, polyunsaturated fatty acid"/>
    <property type="evidence" value="ECO:0007669"/>
    <property type="project" value="TreeGrafter"/>
</dbReference>
<keyword evidence="12" id="KW-1185">Reference proteome</keyword>
<accession>A0A9Q0MBM8</accession>
<dbReference type="OMA" id="METIRYF"/>
<evidence type="ECO:0000256" key="5">
    <source>
        <dbReference type="ARBA" id="ARBA00022832"/>
    </source>
</evidence>
<feature type="transmembrane region" description="Helical" evidence="10">
    <location>
        <begin position="65"/>
        <end position="85"/>
    </location>
</feature>
<feature type="transmembrane region" description="Helical" evidence="10">
    <location>
        <begin position="234"/>
        <end position="254"/>
    </location>
</feature>
<dbReference type="EMBL" id="JAPWDV010000001">
    <property type="protein sequence ID" value="KAJ6223383.1"/>
    <property type="molecule type" value="Genomic_DNA"/>
</dbReference>
<dbReference type="InterPro" id="IPR002076">
    <property type="entry name" value="ELO_fam"/>
</dbReference>